<gene>
    <name evidence="8" type="ORF">SAMN05421640_2371</name>
</gene>
<keyword evidence="9" id="KW-1185">Reference proteome</keyword>
<proteinExistence type="inferred from homology"/>
<dbReference type="Gene3D" id="1.20.1340.10">
    <property type="entry name" value="dopa decarboxylase, N-terminal domain"/>
    <property type="match status" value="1"/>
</dbReference>
<dbReference type="InterPro" id="IPR010977">
    <property type="entry name" value="Aromatic_deC"/>
</dbReference>
<dbReference type="SUPFAM" id="SSF53383">
    <property type="entry name" value="PLP-dependent transferases"/>
    <property type="match status" value="1"/>
</dbReference>
<accession>A0A239K4S2</accession>
<name>A0A239K4S2_EKHLU</name>
<dbReference type="InterPro" id="IPR015424">
    <property type="entry name" value="PyrdxlP-dep_Trfase"/>
</dbReference>
<feature type="modified residue" description="N6-(pyridoxal phosphate)lysine" evidence="6">
    <location>
        <position position="301"/>
    </location>
</feature>
<dbReference type="InterPro" id="IPR015422">
    <property type="entry name" value="PyrdxlP-dep_Trfase_small"/>
</dbReference>
<keyword evidence="5 7" id="KW-0456">Lyase</keyword>
<reference evidence="8 9" key="1">
    <citation type="submission" date="2017-06" db="EMBL/GenBank/DDBJ databases">
        <authorList>
            <person name="Kim H.J."/>
            <person name="Triplett B.A."/>
        </authorList>
    </citation>
    <scope>NUCLEOTIDE SEQUENCE [LARGE SCALE GENOMIC DNA]</scope>
    <source>
        <strain evidence="8 9">DSM 19307</strain>
    </source>
</reference>
<dbReference type="RefSeq" id="WP_089357088.1">
    <property type="nucleotide sequence ID" value="NZ_FZPD01000004.1"/>
</dbReference>
<evidence type="ECO:0000256" key="7">
    <source>
        <dbReference type="RuleBase" id="RU000382"/>
    </source>
</evidence>
<dbReference type="EMBL" id="FZPD01000004">
    <property type="protein sequence ID" value="SNT12114.1"/>
    <property type="molecule type" value="Genomic_DNA"/>
</dbReference>
<dbReference type="Proteomes" id="UP000198393">
    <property type="component" value="Unassembled WGS sequence"/>
</dbReference>
<evidence type="ECO:0000256" key="4">
    <source>
        <dbReference type="ARBA" id="ARBA00022898"/>
    </source>
</evidence>
<sequence length="479" mass="53713">MNNTLDFSPEQFQKLLNKTSDLVIHQLSDLESKKAYHFHPQKEVESWFDEPLPKEGMNPEEVIDLFKELVMDTATNNVGPYMYAYVMTGGSQMSLLAEKLTATINQNVGKWHLGPAASEIEKRVVQWAGELTTFGKDCGGVMVSGGSAANLAGLTVARNIFFEKENIREKGLFGMKPFTVYASTEVHGCVDKSLMELGIGTNQLRKIPVNEDFTINLDDLKAAIKQDKSAGFTPFCVVGTAGTVNTGAIDDLTALASIAKEHDMWFHIDGAYGGLPACLKSIQKEYKGIELADSLALDFHKWMYQTFEAGCLLVNDFSILQRTYFKQASYLDTTLEEQGRTNFNEHYFQLTRNAKAIKVWMSLKTYGMKKLKAMIQKDIVLAHYLGEQIEKADDFELKSTSHLAVTSFRYTNGLTDEKAIDELNRKLIPALEKDGRVFITGTTLHNQFVIRACLINHRMHEGTVNYLLKVIREVAANLN</sequence>
<dbReference type="Gene3D" id="3.90.1150.10">
    <property type="entry name" value="Aspartate Aminotransferase, domain 1"/>
    <property type="match status" value="1"/>
</dbReference>
<dbReference type="OrthoDB" id="9803665at2"/>
<dbReference type="InterPro" id="IPR002129">
    <property type="entry name" value="PyrdxlP-dep_de-COase"/>
</dbReference>
<dbReference type="PANTHER" id="PTHR11999:SF70">
    <property type="entry name" value="MIP05841P"/>
    <property type="match status" value="1"/>
</dbReference>
<organism evidence="8 9">
    <name type="scientific">Ekhidna lutea</name>
    <dbReference type="NCBI Taxonomy" id="447679"/>
    <lineage>
        <taxon>Bacteria</taxon>
        <taxon>Pseudomonadati</taxon>
        <taxon>Bacteroidota</taxon>
        <taxon>Cytophagia</taxon>
        <taxon>Cytophagales</taxon>
        <taxon>Reichenbachiellaceae</taxon>
        <taxon>Ekhidna</taxon>
    </lineage>
</organism>
<dbReference type="InterPro" id="IPR015421">
    <property type="entry name" value="PyrdxlP-dep_Trfase_major"/>
</dbReference>
<evidence type="ECO:0000256" key="5">
    <source>
        <dbReference type="ARBA" id="ARBA00023239"/>
    </source>
</evidence>
<keyword evidence="4 6" id="KW-0663">Pyridoxal phosphate</keyword>
<evidence type="ECO:0000256" key="3">
    <source>
        <dbReference type="ARBA" id="ARBA00022793"/>
    </source>
</evidence>
<dbReference type="GO" id="GO:0019752">
    <property type="term" value="P:carboxylic acid metabolic process"/>
    <property type="evidence" value="ECO:0007669"/>
    <property type="project" value="InterPro"/>
</dbReference>
<evidence type="ECO:0000313" key="9">
    <source>
        <dbReference type="Proteomes" id="UP000198393"/>
    </source>
</evidence>
<comment type="similarity">
    <text evidence="2 7">Belongs to the group II decarboxylase family.</text>
</comment>
<dbReference type="Gene3D" id="3.40.640.10">
    <property type="entry name" value="Type I PLP-dependent aspartate aminotransferase-like (Major domain)"/>
    <property type="match status" value="1"/>
</dbReference>
<evidence type="ECO:0000313" key="8">
    <source>
        <dbReference type="EMBL" id="SNT12114.1"/>
    </source>
</evidence>
<comment type="cofactor">
    <cofactor evidence="1 6 7">
        <name>pyridoxal 5'-phosphate</name>
        <dbReference type="ChEBI" id="CHEBI:597326"/>
    </cofactor>
</comment>
<dbReference type="GO" id="GO:0030170">
    <property type="term" value="F:pyridoxal phosphate binding"/>
    <property type="evidence" value="ECO:0007669"/>
    <property type="project" value="InterPro"/>
</dbReference>
<dbReference type="Pfam" id="PF00282">
    <property type="entry name" value="Pyridoxal_deC"/>
    <property type="match status" value="1"/>
</dbReference>
<evidence type="ECO:0000256" key="1">
    <source>
        <dbReference type="ARBA" id="ARBA00001933"/>
    </source>
</evidence>
<dbReference type="GO" id="GO:0016831">
    <property type="term" value="F:carboxy-lyase activity"/>
    <property type="evidence" value="ECO:0007669"/>
    <property type="project" value="UniProtKB-KW"/>
</dbReference>
<dbReference type="PANTHER" id="PTHR11999">
    <property type="entry name" value="GROUP II PYRIDOXAL-5-PHOSPHATE DECARBOXYLASE"/>
    <property type="match status" value="1"/>
</dbReference>
<evidence type="ECO:0000256" key="6">
    <source>
        <dbReference type="PIRSR" id="PIRSR602129-50"/>
    </source>
</evidence>
<evidence type="ECO:0000256" key="2">
    <source>
        <dbReference type="ARBA" id="ARBA00009533"/>
    </source>
</evidence>
<protein>
    <submittedName>
        <fullName evidence="8">Glutamate or tyrosine decarboxylase</fullName>
    </submittedName>
</protein>
<keyword evidence="3" id="KW-0210">Decarboxylase</keyword>
<dbReference type="AlphaFoldDB" id="A0A239K4S2"/>